<dbReference type="OrthoDB" id="5494931at2"/>
<feature type="chain" id="PRO_5022691741" evidence="1">
    <location>
        <begin position="25"/>
        <end position="316"/>
    </location>
</feature>
<proteinExistence type="predicted"/>
<dbReference type="Gene3D" id="2.130.10.10">
    <property type="entry name" value="YVTN repeat-like/Quinoprotein amine dehydrogenase"/>
    <property type="match status" value="1"/>
</dbReference>
<dbReference type="EMBL" id="VOSL01000023">
    <property type="protein sequence ID" value="TXD40848.1"/>
    <property type="molecule type" value="Genomic_DNA"/>
</dbReference>
<reference evidence="2 3" key="1">
    <citation type="submission" date="2019-08" db="EMBL/GenBank/DDBJ databases">
        <title>Bradymonadales sp. TMQ2.</title>
        <authorList>
            <person name="Liang Q."/>
        </authorList>
    </citation>
    <scope>NUCLEOTIDE SEQUENCE [LARGE SCALE GENOMIC DNA]</scope>
    <source>
        <strain evidence="2 3">TMQ2</strain>
    </source>
</reference>
<protein>
    <submittedName>
        <fullName evidence="2">Uncharacterized protein</fullName>
    </submittedName>
</protein>
<evidence type="ECO:0000313" key="2">
    <source>
        <dbReference type="EMBL" id="TXD40848.1"/>
    </source>
</evidence>
<dbReference type="RefSeq" id="WP_146973457.1">
    <property type="nucleotide sequence ID" value="NZ_VOSL01000023.1"/>
</dbReference>
<dbReference type="SUPFAM" id="SSF82171">
    <property type="entry name" value="DPP6 N-terminal domain-like"/>
    <property type="match status" value="1"/>
</dbReference>
<name>A0A5C6XDI6_9DELT</name>
<sequence length="316" mass="34283">MSPSLLASRVPGALLLAASLILTACPAGSPGEITNTIADDLSFVTDDDLIYVHHRTGLDQIRVNGTDEAPIYGEGYSFQDVTDDATLWALGDSQTNLYLLTAPGTEPRRVPELDGRTSAVAIHPEGTLVAATRHADFDLPQGQQVDDDAIYLIDPTTLDVSVLPATSNAWLFHLYWSQDGTTLYASGHEGNVRIDPTTNTREPIASIPAEGVRRPRINRDHCEATGERLETDDAGVWRVATDGTREPLVTIEGRKRGFHDYASTINGASYTRSCDYVVFVFQDTVWVAEAATGLVGRLREGQSVRLIEAVDDTDEG</sequence>
<dbReference type="Proteomes" id="UP000321046">
    <property type="component" value="Unassembled WGS sequence"/>
</dbReference>
<dbReference type="AlphaFoldDB" id="A0A5C6XDI6"/>
<evidence type="ECO:0000313" key="3">
    <source>
        <dbReference type="Proteomes" id="UP000321046"/>
    </source>
</evidence>
<gene>
    <name evidence="2" type="ORF">FRC96_05240</name>
</gene>
<keyword evidence="1" id="KW-0732">Signal</keyword>
<comment type="caution">
    <text evidence="2">The sequence shown here is derived from an EMBL/GenBank/DDBJ whole genome shotgun (WGS) entry which is preliminary data.</text>
</comment>
<evidence type="ECO:0000256" key="1">
    <source>
        <dbReference type="SAM" id="SignalP"/>
    </source>
</evidence>
<organism evidence="2 3">
    <name type="scientific">Lujinxingia vulgaris</name>
    <dbReference type="NCBI Taxonomy" id="2600176"/>
    <lineage>
        <taxon>Bacteria</taxon>
        <taxon>Deltaproteobacteria</taxon>
        <taxon>Bradymonadales</taxon>
        <taxon>Lujinxingiaceae</taxon>
        <taxon>Lujinxingia</taxon>
    </lineage>
</organism>
<accession>A0A5C6XDI6</accession>
<dbReference type="InterPro" id="IPR015943">
    <property type="entry name" value="WD40/YVTN_repeat-like_dom_sf"/>
</dbReference>
<feature type="signal peptide" evidence="1">
    <location>
        <begin position="1"/>
        <end position="24"/>
    </location>
</feature>